<dbReference type="Gene3D" id="1.10.443.10">
    <property type="entry name" value="Intergrase catalytic core"/>
    <property type="match status" value="1"/>
</dbReference>
<organism evidence="12 14">
    <name type="scientific">Parvimonas micra</name>
    <dbReference type="NCBI Taxonomy" id="33033"/>
    <lineage>
        <taxon>Bacteria</taxon>
        <taxon>Bacillati</taxon>
        <taxon>Bacillota</taxon>
        <taxon>Tissierellia</taxon>
        <taxon>Tissierellales</taxon>
        <taxon>Peptoniphilaceae</taxon>
        <taxon>Parvimonas</taxon>
    </lineage>
</organism>
<sequence>MKHFNDCPIILDDYLNYLLTIKGRSNLTVKEYYYDLKRFLKFIIMRKKLFGYNLNSDINSVSILSINKRDILDIDISDLHAYISFCDSNYNDSTKTKARKISAIKSWFKYLHNTVELINKNPAEKLELPKLQKRNPVYLTLSESEKVINSIKEEKNEFNRTRDLCIILIFLTCGLRISELTGINIESIKDDKLSVIGKGNKERIVFLNENCIYAIKSYLQLRPCTKNTTALFLSSHKKRISNRSIQLRLKKYILLAGLDPKIYTPHKLRHTAATLMYKYGDVDIRTIQSILGHTSVATTQIYTHLDDDDIKKGISKNPISKLKI</sequence>
<keyword evidence="7" id="KW-0233">DNA recombination</keyword>
<evidence type="ECO:0000313" key="13">
    <source>
        <dbReference type="EMBL" id="WBB30198.1"/>
    </source>
</evidence>
<evidence type="ECO:0000256" key="3">
    <source>
        <dbReference type="ARBA" id="ARBA00022618"/>
    </source>
</evidence>
<dbReference type="GO" id="GO:0006310">
    <property type="term" value="P:DNA recombination"/>
    <property type="evidence" value="ECO:0007669"/>
    <property type="project" value="UniProtKB-KW"/>
</dbReference>
<dbReference type="STRING" id="33033.NW74_03770"/>
<evidence type="ECO:0000256" key="5">
    <source>
        <dbReference type="ARBA" id="ARBA00022908"/>
    </source>
</evidence>
<keyword evidence="4" id="KW-0159">Chromosome partition</keyword>
<keyword evidence="14" id="KW-1185">Reference proteome</keyword>
<reference evidence="13" key="2">
    <citation type="submission" date="2022-07" db="EMBL/GenBank/DDBJ databases">
        <title>Parvimonas micra travels from the subgingival sulcus of the human oral cavity to the colorectal adenocarcinoma.</title>
        <authorList>
            <person name="Conde-Perez K."/>
            <person name="Buetas E."/>
            <person name="Aja-Macaya P."/>
            <person name="Martin-De Arribas E."/>
            <person name="Iglesias-Corras I."/>
            <person name="Trigo-Tasende N."/>
            <person name="Nasser-Ali M."/>
            <person name="Estevez L.S."/>
            <person name="Rumbo-Feal S."/>
            <person name="Otero-Alen B."/>
            <person name="Noguera J.F."/>
            <person name="Concha A."/>
            <person name="Pardinas-Lopez S."/>
            <person name="Carda-Dieguez M."/>
            <person name="Gomez-Randulfe I."/>
            <person name="Martinez-Lago N."/>
            <person name="Ladra S."/>
            <person name="Aparicio L.A."/>
            <person name="Bou G."/>
            <person name="Mira A."/>
            <person name="Vallejo J.A."/>
            <person name="Poza M."/>
        </authorList>
    </citation>
    <scope>NUCLEOTIDE SEQUENCE</scope>
    <source>
        <strain evidence="13">PM102KC-G-1</strain>
    </source>
</reference>
<dbReference type="GO" id="GO:0005737">
    <property type="term" value="C:cytoplasm"/>
    <property type="evidence" value="ECO:0007669"/>
    <property type="project" value="UniProtKB-SubCell"/>
</dbReference>
<dbReference type="InterPro" id="IPR011010">
    <property type="entry name" value="DNA_brk_join_enz"/>
</dbReference>
<dbReference type="PANTHER" id="PTHR30349">
    <property type="entry name" value="PHAGE INTEGRASE-RELATED"/>
    <property type="match status" value="1"/>
</dbReference>
<dbReference type="InterPro" id="IPR050090">
    <property type="entry name" value="Tyrosine_recombinase_XerCD"/>
</dbReference>
<dbReference type="PANTHER" id="PTHR30349:SF77">
    <property type="entry name" value="TYROSINE RECOMBINASE XERC"/>
    <property type="match status" value="1"/>
</dbReference>
<dbReference type="InterPro" id="IPR013762">
    <property type="entry name" value="Integrase-like_cat_sf"/>
</dbReference>
<dbReference type="InterPro" id="IPR002104">
    <property type="entry name" value="Integrase_catalytic"/>
</dbReference>
<comment type="subcellular location">
    <subcellularLocation>
        <location evidence="1">Cytoplasm</location>
    </subcellularLocation>
</comment>
<feature type="domain" description="Core-binding (CB)" evidence="11">
    <location>
        <begin position="5"/>
        <end position="112"/>
    </location>
</feature>
<dbReference type="GO" id="GO:0007059">
    <property type="term" value="P:chromosome segregation"/>
    <property type="evidence" value="ECO:0007669"/>
    <property type="project" value="UniProtKB-KW"/>
</dbReference>
<evidence type="ECO:0000259" key="11">
    <source>
        <dbReference type="PROSITE" id="PS51900"/>
    </source>
</evidence>
<dbReference type="PROSITE" id="PS51898">
    <property type="entry name" value="TYR_RECOMBINASE"/>
    <property type="match status" value="1"/>
</dbReference>
<dbReference type="InterPro" id="IPR044068">
    <property type="entry name" value="CB"/>
</dbReference>
<evidence type="ECO:0000256" key="2">
    <source>
        <dbReference type="ARBA" id="ARBA00022490"/>
    </source>
</evidence>
<dbReference type="GO" id="GO:0003677">
    <property type="term" value="F:DNA binding"/>
    <property type="evidence" value="ECO:0007669"/>
    <property type="project" value="UniProtKB-UniRule"/>
</dbReference>
<keyword evidence="3" id="KW-0132">Cell division</keyword>
<evidence type="ECO:0000256" key="6">
    <source>
        <dbReference type="ARBA" id="ARBA00023125"/>
    </source>
</evidence>
<keyword evidence="2" id="KW-0963">Cytoplasm</keyword>
<evidence type="ECO:0000256" key="8">
    <source>
        <dbReference type="ARBA" id="ARBA00023306"/>
    </source>
</evidence>
<dbReference type="Pfam" id="PF00589">
    <property type="entry name" value="Phage_integrase"/>
    <property type="match status" value="1"/>
</dbReference>
<keyword evidence="5" id="KW-0229">DNA integration</keyword>
<protein>
    <submittedName>
        <fullName evidence="12">Integrase</fullName>
    </submittedName>
    <submittedName>
        <fullName evidence="13">Tyrosine recombinase XerC</fullName>
    </submittedName>
</protein>
<evidence type="ECO:0000259" key="10">
    <source>
        <dbReference type="PROSITE" id="PS51898"/>
    </source>
</evidence>
<gene>
    <name evidence="13" type="ORF">NM222_04260</name>
    <name evidence="12" type="ORF">NW74_03770</name>
</gene>
<evidence type="ECO:0000256" key="7">
    <source>
        <dbReference type="ARBA" id="ARBA00023172"/>
    </source>
</evidence>
<dbReference type="RefSeq" id="WP_041953890.1">
    <property type="nucleotide sequence ID" value="NZ_BHYQ01000003.1"/>
</dbReference>
<feature type="domain" description="Tyr recombinase" evidence="10">
    <location>
        <begin position="134"/>
        <end position="315"/>
    </location>
</feature>
<dbReference type="GO" id="GO:0051301">
    <property type="term" value="P:cell division"/>
    <property type="evidence" value="ECO:0007669"/>
    <property type="project" value="UniProtKB-KW"/>
</dbReference>
<evidence type="ECO:0000256" key="4">
    <source>
        <dbReference type="ARBA" id="ARBA00022829"/>
    </source>
</evidence>
<dbReference type="PROSITE" id="PS51900">
    <property type="entry name" value="CB"/>
    <property type="match status" value="1"/>
</dbReference>
<evidence type="ECO:0000313" key="14">
    <source>
        <dbReference type="Proteomes" id="UP000031386"/>
    </source>
</evidence>
<dbReference type="OrthoDB" id="283809at2"/>
<dbReference type="EMBL" id="CP009761">
    <property type="protein sequence ID" value="AIZ36515.1"/>
    <property type="molecule type" value="Genomic_DNA"/>
</dbReference>
<evidence type="ECO:0000256" key="1">
    <source>
        <dbReference type="ARBA" id="ARBA00004496"/>
    </source>
</evidence>
<name>A0A0B4S194_9FIRM</name>
<dbReference type="Gene3D" id="1.10.150.130">
    <property type="match status" value="1"/>
</dbReference>
<accession>A0A0B4S194</accession>
<dbReference type="Proteomes" id="UP001210690">
    <property type="component" value="Chromosome"/>
</dbReference>
<reference evidence="12 14" key="1">
    <citation type="submission" date="2014-10" db="EMBL/GenBank/DDBJ databases">
        <title>Complete genome sequence of Parvimonas micra KCOM 1535 (= ChDC B708).</title>
        <authorList>
            <person name="Kook J.-K."/>
            <person name="Park S.-N."/>
            <person name="Lim Y.K."/>
            <person name="Roh H."/>
        </authorList>
    </citation>
    <scope>NUCLEOTIDE SEQUENCE [LARGE SCALE GENOMIC DNA]</scope>
    <source>
        <strain evidence="12">KCOM 1535</strain>
        <strain evidence="14">KCOM 1535 / ChDC B708</strain>
    </source>
</reference>
<dbReference type="Proteomes" id="UP000031386">
    <property type="component" value="Chromosome"/>
</dbReference>
<evidence type="ECO:0000256" key="9">
    <source>
        <dbReference type="PROSITE-ProRule" id="PRU01248"/>
    </source>
</evidence>
<evidence type="ECO:0000313" key="12">
    <source>
        <dbReference type="EMBL" id="AIZ36515.1"/>
    </source>
</evidence>
<proteinExistence type="predicted"/>
<dbReference type="EMBL" id="CP101412">
    <property type="protein sequence ID" value="WBB30198.1"/>
    <property type="molecule type" value="Genomic_DNA"/>
</dbReference>
<dbReference type="AlphaFoldDB" id="A0A0B4S194"/>
<dbReference type="InterPro" id="IPR010998">
    <property type="entry name" value="Integrase_recombinase_N"/>
</dbReference>
<keyword evidence="8" id="KW-0131">Cell cycle</keyword>
<dbReference type="GO" id="GO:0015074">
    <property type="term" value="P:DNA integration"/>
    <property type="evidence" value="ECO:0007669"/>
    <property type="project" value="UniProtKB-KW"/>
</dbReference>
<dbReference type="SUPFAM" id="SSF56349">
    <property type="entry name" value="DNA breaking-rejoining enzymes"/>
    <property type="match status" value="1"/>
</dbReference>
<keyword evidence="6 9" id="KW-0238">DNA-binding</keyword>
<dbReference type="KEGG" id="pmic:NW74_03770"/>